<comment type="caution">
    <text evidence="2">The sequence shown here is derived from an EMBL/GenBank/DDBJ whole genome shotgun (WGS) entry which is preliminary data.</text>
</comment>
<proteinExistence type="predicted"/>
<evidence type="ECO:0000313" key="2">
    <source>
        <dbReference type="EMBL" id="KAK2555513.1"/>
    </source>
</evidence>
<keyword evidence="3" id="KW-1185">Reference proteome</keyword>
<dbReference type="Proteomes" id="UP001249851">
    <property type="component" value="Unassembled WGS sequence"/>
</dbReference>
<gene>
    <name evidence="2" type="ORF">P5673_022853</name>
</gene>
<feature type="region of interest" description="Disordered" evidence="1">
    <location>
        <begin position="81"/>
        <end position="113"/>
    </location>
</feature>
<reference evidence="2" key="2">
    <citation type="journal article" date="2023" name="Science">
        <title>Genomic signatures of disease resistance in endangered staghorn corals.</title>
        <authorList>
            <person name="Vollmer S.V."/>
            <person name="Selwyn J.D."/>
            <person name="Despard B.A."/>
            <person name="Roesel C.L."/>
        </authorList>
    </citation>
    <scope>NUCLEOTIDE SEQUENCE</scope>
    <source>
        <strain evidence="2">K2</strain>
    </source>
</reference>
<accession>A0AAD9UZB8</accession>
<feature type="compositionally biased region" description="Basic and acidic residues" evidence="1">
    <location>
        <begin position="102"/>
        <end position="113"/>
    </location>
</feature>
<reference evidence="2" key="1">
    <citation type="journal article" date="2023" name="G3 (Bethesda)">
        <title>Whole genome assembly and annotation of the endangered Caribbean coral Acropora cervicornis.</title>
        <authorList>
            <person name="Selwyn J.D."/>
            <person name="Vollmer S.V."/>
        </authorList>
    </citation>
    <scope>NUCLEOTIDE SEQUENCE</scope>
    <source>
        <strain evidence="2">K2</strain>
    </source>
</reference>
<protein>
    <submittedName>
        <fullName evidence="2">Uncharacterized protein</fullName>
    </submittedName>
</protein>
<dbReference type="AlphaFoldDB" id="A0AAD9UZB8"/>
<name>A0AAD9UZB8_ACRCE</name>
<organism evidence="2 3">
    <name type="scientific">Acropora cervicornis</name>
    <name type="common">Staghorn coral</name>
    <dbReference type="NCBI Taxonomy" id="6130"/>
    <lineage>
        <taxon>Eukaryota</taxon>
        <taxon>Metazoa</taxon>
        <taxon>Cnidaria</taxon>
        <taxon>Anthozoa</taxon>
        <taxon>Hexacorallia</taxon>
        <taxon>Scleractinia</taxon>
        <taxon>Astrocoeniina</taxon>
        <taxon>Acroporidae</taxon>
        <taxon>Acropora</taxon>
    </lineage>
</organism>
<sequence length="113" mass="12180">MRFRIDQKIPGGSQSGWACDPFRLRDDEIEFTSNFNLQDFRITVEAFSETPLALNESQTTCMPLTLACCVGGASSEGLLAASVAEGNMGGEKDGPPTSTEDGETRAEWSKLGQ</sequence>
<evidence type="ECO:0000313" key="3">
    <source>
        <dbReference type="Proteomes" id="UP001249851"/>
    </source>
</evidence>
<evidence type="ECO:0000256" key="1">
    <source>
        <dbReference type="SAM" id="MobiDB-lite"/>
    </source>
</evidence>
<dbReference type="EMBL" id="JARQWQ010000062">
    <property type="protein sequence ID" value="KAK2555513.1"/>
    <property type="molecule type" value="Genomic_DNA"/>
</dbReference>